<evidence type="ECO:0000313" key="1">
    <source>
        <dbReference type="EMBL" id="MFN6507758.1"/>
    </source>
</evidence>
<evidence type="ECO:0000313" key="2">
    <source>
        <dbReference type="Proteomes" id="UP001635788"/>
    </source>
</evidence>
<dbReference type="RefSeq" id="WP_128809050.1">
    <property type="nucleotide sequence ID" value="NZ_CP064001.1"/>
</dbReference>
<organism evidence="1 2">
    <name type="scientific">Xanthomonas translucens pv. translucens</name>
    <dbReference type="NCBI Taxonomy" id="134875"/>
    <lineage>
        <taxon>Bacteria</taxon>
        <taxon>Pseudomonadati</taxon>
        <taxon>Pseudomonadota</taxon>
        <taxon>Gammaproteobacteria</taxon>
        <taxon>Lysobacterales</taxon>
        <taxon>Lysobacteraceae</taxon>
        <taxon>Xanthomonas</taxon>
        <taxon>Xanthomonas translucens group</taxon>
    </lineage>
</organism>
<dbReference type="EMBL" id="JBKAMQ010000002">
    <property type="protein sequence ID" value="MFN6507758.1"/>
    <property type="molecule type" value="Genomic_DNA"/>
</dbReference>
<name>A0ABW9KVV3_XANCT</name>
<gene>
    <name evidence="1" type="ORF">ACK3FC_11155</name>
</gene>
<sequence length="59" mass="6195">MQLSAAALADIALHPRALCTMSGLRLVTQAVMTSGEGFTGRINGSMRFHSTMGSLCDLP</sequence>
<dbReference type="Proteomes" id="UP001635788">
    <property type="component" value="Unassembled WGS sequence"/>
</dbReference>
<proteinExistence type="predicted"/>
<reference evidence="1 2" key="1">
    <citation type="submission" date="2024-12" db="EMBL/GenBank/DDBJ databases">
        <authorList>
            <person name="Alaofin S."/>
            <person name="Velasco D."/>
            <person name="Li D."/>
            <person name="Baldwin T."/>
            <person name="Liu Z."/>
            <person name="Schachterle J.K."/>
        </authorList>
    </citation>
    <scope>NUCLEOTIDE SEQUENCE [LARGE SCALE GENOMIC DNA]</scope>
    <source>
        <strain evidence="1 2">B1</strain>
    </source>
</reference>
<accession>A0ABW9KVV3</accession>
<protein>
    <submittedName>
        <fullName evidence="1">Uncharacterized protein</fullName>
    </submittedName>
</protein>
<keyword evidence="2" id="KW-1185">Reference proteome</keyword>
<comment type="caution">
    <text evidence="1">The sequence shown here is derived from an EMBL/GenBank/DDBJ whole genome shotgun (WGS) entry which is preliminary data.</text>
</comment>